<feature type="transmembrane region" description="Helical" evidence="2">
    <location>
        <begin position="1202"/>
        <end position="1226"/>
    </location>
</feature>
<accession>A0A0L0DI31</accession>
<evidence type="ECO:0000313" key="4">
    <source>
        <dbReference type="EMBL" id="KNC51761.1"/>
    </source>
</evidence>
<gene>
    <name evidence="4" type="ORF">AMSG_07835</name>
</gene>
<keyword evidence="2" id="KW-1133">Transmembrane helix</keyword>
<feature type="transmembrane region" description="Helical" evidence="2">
    <location>
        <begin position="1296"/>
        <end position="1319"/>
    </location>
</feature>
<reference evidence="4 5" key="1">
    <citation type="submission" date="2010-05" db="EMBL/GenBank/DDBJ databases">
        <title>The Genome Sequence of Thecamonas trahens ATCC 50062.</title>
        <authorList>
            <consortium name="The Broad Institute Genome Sequencing Platform"/>
            <person name="Russ C."/>
            <person name="Cuomo C."/>
            <person name="Shea T."/>
            <person name="Young S.K."/>
            <person name="Zeng Q."/>
            <person name="Koehrsen M."/>
            <person name="Haas B."/>
            <person name="Borodovsky M."/>
            <person name="Guigo R."/>
            <person name="Alvarado L."/>
            <person name="Berlin A."/>
            <person name="Bochicchio J."/>
            <person name="Borenstein D."/>
            <person name="Chapman S."/>
            <person name="Chen Z."/>
            <person name="Freedman E."/>
            <person name="Gellesch M."/>
            <person name="Goldberg J."/>
            <person name="Griggs A."/>
            <person name="Gujja S."/>
            <person name="Heilman E."/>
            <person name="Heiman D."/>
            <person name="Hepburn T."/>
            <person name="Howarth C."/>
            <person name="Jen D."/>
            <person name="Larson L."/>
            <person name="Mehta T."/>
            <person name="Park D."/>
            <person name="Pearson M."/>
            <person name="Roberts A."/>
            <person name="Saif S."/>
            <person name="Shenoy N."/>
            <person name="Sisk P."/>
            <person name="Stolte C."/>
            <person name="Sykes S."/>
            <person name="Thomson T."/>
            <person name="Walk T."/>
            <person name="White J."/>
            <person name="Yandava C."/>
            <person name="Burger G."/>
            <person name="Gray M.W."/>
            <person name="Holland P.W.H."/>
            <person name="King N."/>
            <person name="Lang F.B.F."/>
            <person name="Roger A.J."/>
            <person name="Ruiz-Trillo I."/>
            <person name="Lander E."/>
            <person name="Nusbaum C."/>
        </authorList>
    </citation>
    <scope>NUCLEOTIDE SEQUENCE [LARGE SCALE GENOMIC DNA]</scope>
    <source>
        <strain evidence="4 5">ATCC 50062</strain>
    </source>
</reference>
<dbReference type="EMBL" id="GL349469">
    <property type="protein sequence ID" value="KNC51761.1"/>
    <property type="molecule type" value="Genomic_DNA"/>
</dbReference>
<feature type="transmembrane region" description="Helical" evidence="2">
    <location>
        <begin position="1347"/>
        <end position="1366"/>
    </location>
</feature>
<keyword evidence="3" id="KW-0732">Signal</keyword>
<evidence type="ECO:0000256" key="3">
    <source>
        <dbReference type="SAM" id="SignalP"/>
    </source>
</evidence>
<sequence>MVLTKHVVIVVVLLGVTMAFLPHTAASRMGVCSGATAITPGFLASDFAVLADERLVVVGQTSPASVMARFYDRLTLTPIGSAFMLHDTGPTAASRASPVVAADPYSTGFYVAWYARDQSDHVGGNSDETVVRAFDGSGAPLSAEIWVNKDFFVTNGQYPTALEVLPSGNVVVTITSWNNVAIFAVYGPQLASAIVPATGLGSSTENPSAFSLGEDEAVVLAQETSSSATSKIRILNATTGTTSRSSSLEALVSPNLVYHPLIGTAVPGGMVITFADLNSGEIPLYAAGIRSDLTVATPKTWLHPEEPIGRWYPRAIRPLAGGFAILHNNRMNVGMLRTYAYSMDAPGPEGNLNAYSSLHTLPFTFTTPSILPNAQMHAVADLGVGGTALVIAKLALFSPEFVTCYAEAIVLDATICAHHGTAVYSLDCLSAALANTTLVTNYATFELAPGTWSSCPATGILLTSATNIRGGGASPDDVIIDCAGTGIAFRLDPVAVGGPANMHTSTIISHMTIRNGDGTAASLAGAIHVANAVPGPTLSSLVVSSCRGATGGGIALLDAGATLDSVTVSSSTAQTSGGGIAIAITSPPGSGTVVSIKSVTISSCTALSGSGGGLSLVTATAVTQIATFADVHVTDCAARLGLGGGVAMVGAMDLSLGPNLHINTSVALGGGGLAVEDPVSLTVTDAVMAGNSAIGLDGSASHGGGGALARVRLRGKLINTAWSAVSWYANSAASLGGGLYVLGMPTTVTSSSLVNNNAASGGGLAFSSLSAVPRAVTMISAVLSSNSASLAGGGALLRGGILTATASTFAGNTADRYGGGLFVTDEAQAVIGSGSLFASNAATLAGGGTFECRLAAECGRAAATCLATQPRPDGIDRALINWDAAAYAATAAASNAAAQGPISASDAVAVGVVGGGIGASTSLEVPSGNNPLPGAVFFATDVYNQSVITGDVLRVMVRPAGDPASLEPPRLAPLALASSLAVASSHDAAEATCSLDVAAGGQCSLPTLGLFATSANATSVPVVLAVVLDAAPCVGAPVALSVRATECASGLTGSVIAGRYTCIELCGAGTFVNKTAGAASVCSPCPRGSSQSSPQHQDKQCKPCGGGSYAFEGATACTACPPGGECGPDGVFLHAASGYWYPAGSNADGLHVAEFFECVNPDSCPGGPQYSVCASEYAPNAFLCHRCKAGAAKVGHVCQECWPVWAAALATIVLFVIVIAVVVYLIRKAGSGTQIQSLVLKIALSYLQMLSLASSFKSQTSTLFQSYVSGASSGALLSADFFALVCLTGHGFFDEFVFYMILPLIIVVVVRSVYAALFAKSTGGSWLRFLFCRGAHPSWPAELVTSYSAHQVAALQAGTIAVFLVYPTIVRQILLVFHCQSFAGELRLKPDLDTVCYQGKHLDYAIAAGAGVLVYVVGVPLVADVWFFEFLVMARKSIIVAVAVFIDSVDLQISSGGTAVVVFGVLLNTRLRPFESPMLNHLEEAALTIVAVTIISGASLRDGTDASSDSQQLLIVVLLLINSVLMASFIFLWLRARFFRASVKVADETSSDEPEDSLLADKKPELAIEPACVTSLSSVSTSEPETRPALGPRQIHW</sequence>
<keyword evidence="5" id="KW-1185">Reference proteome</keyword>
<keyword evidence="2" id="KW-0472">Membrane</keyword>
<organism evidence="4 5">
    <name type="scientific">Thecamonas trahens ATCC 50062</name>
    <dbReference type="NCBI Taxonomy" id="461836"/>
    <lineage>
        <taxon>Eukaryota</taxon>
        <taxon>Apusozoa</taxon>
        <taxon>Apusomonadida</taxon>
        <taxon>Apusomonadidae</taxon>
        <taxon>Thecamonas</taxon>
    </lineage>
</organism>
<protein>
    <recommendedName>
        <fullName evidence="6">Tyrosine-protein kinase ephrin type A/B receptor-like domain-containing protein</fullName>
    </recommendedName>
</protein>
<dbReference type="RefSeq" id="XP_013755887.1">
    <property type="nucleotide sequence ID" value="XM_013900433.1"/>
</dbReference>
<dbReference type="SUPFAM" id="SSF51126">
    <property type="entry name" value="Pectin lyase-like"/>
    <property type="match status" value="2"/>
</dbReference>
<evidence type="ECO:0008006" key="6">
    <source>
        <dbReference type="Google" id="ProtNLM"/>
    </source>
</evidence>
<dbReference type="GeneID" id="25566670"/>
<name>A0A0L0DI31_THETB</name>
<evidence type="ECO:0000313" key="5">
    <source>
        <dbReference type="Proteomes" id="UP000054408"/>
    </source>
</evidence>
<feature type="region of interest" description="Disordered" evidence="1">
    <location>
        <begin position="1574"/>
        <end position="1597"/>
    </location>
</feature>
<feature type="transmembrane region" description="Helical" evidence="2">
    <location>
        <begin position="1268"/>
        <end position="1289"/>
    </location>
</feature>
<feature type="chain" id="PRO_5005537533" description="Tyrosine-protein kinase ephrin type A/B receptor-like domain-containing protein" evidence="3">
    <location>
        <begin position="20"/>
        <end position="1597"/>
    </location>
</feature>
<dbReference type="OMA" id="CASEYAP"/>
<feature type="compositionally biased region" description="Polar residues" evidence="1">
    <location>
        <begin position="1574"/>
        <end position="1583"/>
    </location>
</feature>
<evidence type="ECO:0000256" key="2">
    <source>
        <dbReference type="SAM" id="Phobius"/>
    </source>
</evidence>
<dbReference type="Proteomes" id="UP000054408">
    <property type="component" value="Unassembled WGS sequence"/>
</dbReference>
<dbReference type="PANTHER" id="PTHR11319:SF35">
    <property type="entry name" value="OUTER MEMBRANE PROTEIN PMPC-RELATED"/>
    <property type="match status" value="1"/>
</dbReference>
<dbReference type="PANTHER" id="PTHR11319">
    <property type="entry name" value="G PROTEIN-COUPLED RECEPTOR-RELATED"/>
    <property type="match status" value="1"/>
</dbReference>
<feature type="transmembrane region" description="Helical" evidence="2">
    <location>
        <begin position="1438"/>
        <end position="1467"/>
    </location>
</feature>
<keyword evidence="2" id="KW-0812">Transmembrane</keyword>
<feature type="transmembrane region" description="Helical" evidence="2">
    <location>
        <begin position="1512"/>
        <end position="1534"/>
    </location>
</feature>
<feature type="signal peptide" evidence="3">
    <location>
        <begin position="1"/>
        <end position="19"/>
    </location>
</feature>
<evidence type="ECO:0000256" key="1">
    <source>
        <dbReference type="SAM" id="MobiDB-lite"/>
    </source>
</evidence>
<dbReference type="SMART" id="SM01411">
    <property type="entry name" value="Ephrin_rec_like"/>
    <property type="match status" value="1"/>
</dbReference>
<feature type="transmembrane region" description="Helical" evidence="2">
    <location>
        <begin position="1404"/>
        <end position="1426"/>
    </location>
</feature>
<dbReference type="InterPro" id="IPR011050">
    <property type="entry name" value="Pectin_lyase_fold/virulence"/>
</dbReference>
<dbReference type="CDD" id="cd00185">
    <property type="entry name" value="TNFRSF"/>
    <property type="match status" value="1"/>
</dbReference>
<proteinExistence type="predicted"/>